<keyword evidence="1" id="KW-1277">Toxin-antitoxin system</keyword>
<gene>
    <name evidence="2" type="ORF">SAMN04488123_10233</name>
</gene>
<proteinExistence type="predicted"/>
<name>A0A1G8KD31_9BACI</name>
<dbReference type="Proteomes" id="UP000198853">
    <property type="component" value="Unassembled WGS sequence"/>
</dbReference>
<protein>
    <submittedName>
        <fullName evidence="2">ParE toxin of type II toxin-antitoxin system, parDE</fullName>
    </submittedName>
</protein>
<accession>A0A1G8KD31</accession>
<reference evidence="2 3" key="1">
    <citation type="submission" date="2016-10" db="EMBL/GenBank/DDBJ databases">
        <authorList>
            <person name="de Groot N.N."/>
        </authorList>
    </citation>
    <scope>NUCLEOTIDE SEQUENCE [LARGE SCALE GENOMIC DNA]</scope>
    <source>
        <strain evidence="2 3">DSM 21771</strain>
    </source>
</reference>
<dbReference type="OrthoDB" id="362857at2"/>
<evidence type="ECO:0000313" key="3">
    <source>
        <dbReference type="Proteomes" id="UP000198853"/>
    </source>
</evidence>
<keyword evidence="3" id="KW-1185">Reference proteome</keyword>
<dbReference type="Pfam" id="PF05016">
    <property type="entry name" value="ParE_toxin"/>
    <property type="match status" value="1"/>
</dbReference>
<dbReference type="InterPro" id="IPR035093">
    <property type="entry name" value="RelE/ParE_toxin_dom_sf"/>
</dbReference>
<organism evidence="2 3">
    <name type="scientific">Natribacillus halophilus</name>
    <dbReference type="NCBI Taxonomy" id="549003"/>
    <lineage>
        <taxon>Bacteria</taxon>
        <taxon>Bacillati</taxon>
        <taxon>Bacillota</taxon>
        <taxon>Bacilli</taxon>
        <taxon>Bacillales</taxon>
        <taxon>Bacillaceae</taxon>
        <taxon>Natribacillus</taxon>
    </lineage>
</organism>
<dbReference type="Gene3D" id="3.30.2310.20">
    <property type="entry name" value="RelE-like"/>
    <property type="match status" value="1"/>
</dbReference>
<dbReference type="EMBL" id="FNEN01000002">
    <property type="protein sequence ID" value="SDI41327.1"/>
    <property type="molecule type" value="Genomic_DNA"/>
</dbReference>
<evidence type="ECO:0000313" key="2">
    <source>
        <dbReference type="EMBL" id="SDI41327.1"/>
    </source>
</evidence>
<dbReference type="RefSeq" id="WP_090395969.1">
    <property type="nucleotide sequence ID" value="NZ_FNEN01000002.1"/>
</dbReference>
<sequence>MNSDIFTVKVTPIARTDLDEDEIYNYISSCLHNQPAASDLMHKIETEIMRLQHFPFSCSYVEDKTLRNKGYRKLIVNNYIGLYLVNEVKQEVILLRFLYGKQKYEGLI</sequence>
<dbReference type="AlphaFoldDB" id="A0A1G8KD31"/>
<dbReference type="InterPro" id="IPR007712">
    <property type="entry name" value="RelE/ParE_toxin"/>
</dbReference>
<evidence type="ECO:0000256" key="1">
    <source>
        <dbReference type="ARBA" id="ARBA00022649"/>
    </source>
</evidence>